<dbReference type="PANTHER" id="PTHR33988">
    <property type="entry name" value="ENDORIBONUCLEASE MAZF-RELATED"/>
    <property type="match status" value="1"/>
</dbReference>
<accession>A0A369ATW4</accession>
<comment type="caution">
    <text evidence="3">The sequence shown here is derived from an EMBL/GenBank/DDBJ whole genome shotgun (WGS) entry which is preliminary data.</text>
</comment>
<evidence type="ECO:0000256" key="1">
    <source>
        <dbReference type="ARBA" id="ARBA00007521"/>
    </source>
</evidence>
<evidence type="ECO:0000256" key="2">
    <source>
        <dbReference type="ARBA" id="ARBA00022649"/>
    </source>
</evidence>
<dbReference type="Proteomes" id="UP000253090">
    <property type="component" value="Unassembled WGS sequence"/>
</dbReference>
<keyword evidence="4" id="KW-1185">Reference proteome</keyword>
<gene>
    <name evidence="3" type="ORF">DFP94_12318</name>
</gene>
<dbReference type="Gene3D" id="2.30.30.110">
    <property type="match status" value="1"/>
</dbReference>
<organism evidence="3 4">
    <name type="scientific">Fontibacillus phaseoli</name>
    <dbReference type="NCBI Taxonomy" id="1416533"/>
    <lineage>
        <taxon>Bacteria</taxon>
        <taxon>Bacillati</taxon>
        <taxon>Bacillota</taxon>
        <taxon>Bacilli</taxon>
        <taxon>Bacillales</taxon>
        <taxon>Paenibacillaceae</taxon>
        <taxon>Fontibacillus</taxon>
    </lineage>
</organism>
<dbReference type="InterPro" id="IPR003477">
    <property type="entry name" value="PemK-like"/>
</dbReference>
<dbReference type="GO" id="GO:0016075">
    <property type="term" value="P:rRNA catabolic process"/>
    <property type="evidence" value="ECO:0007669"/>
    <property type="project" value="TreeGrafter"/>
</dbReference>
<dbReference type="Pfam" id="PF02452">
    <property type="entry name" value="PemK_toxin"/>
    <property type="match status" value="1"/>
</dbReference>
<dbReference type="GO" id="GO:0006402">
    <property type="term" value="P:mRNA catabolic process"/>
    <property type="evidence" value="ECO:0007669"/>
    <property type="project" value="TreeGrafter"/>
</dbReference>
<proteinExistence type="inferred from homology"/>
<dbReference type="GO" id="GO:0003677">
    <property type="term" value="F:DNA binding"/>
    <property type="evidence" value="ECO:0007669"/>
    <property type="project" value="InterPro"/>
</dbReference>
<dbReference type="EMBL" id="QPJW01000023">
    <property type="protein sequence ID" value="RCX12812.1"/>
    <property type="molecule type" value="Genomic_DNA"/>
</dbReference>
<dbReference type="AlphaFoldDB" id="A0A369ATW4"/>
<comment type="similarity">
    <text evidence="1">Belongs to the PemK/MazF family.</text>
</comment>
<keyword evidence="2" id="KW-1277">Toxin-antitoxin system</keyword>
<sequence>MNKNQKQAEPVQQRNVLEKRTTNRRIEYVKQQKTQQINNWLPLKIEMAHHWIEHEKTQMKRNMTRGAVHFCHFGENIGCEQNEERPVVIVSNNTVNSTSGNVLVVPLTKNLKIRTVPKTGQAILTKDGKPIPRFQSHYFLFKSKYNFLAFDSAAKTEETTSVSKVRLKEHLGNLDEEDVSRLENRLKWSFGI</sequence>
<name>A0A369ATW4_9BACL</name>
<dbReference type="GO" id="GO:0004521">
    <property type="term" value="F:RNA endonuclease activity"/>
    <property type="evidence" value="ECO:0007669"/>
    <property type="project" value="TreeGrafter"/>
</dbReference>
<reference evidence="3 4" key="1">
    <citation type="submission" date="2018-07" db="EMBL/GenBank/DDBJ databases">
        <title>Genomic Encyclopedia of Type Strains, Phase III (KMG-III): the genomes of soil and plant-associated and newly described type strains.</title>
        <authorList>
            <person name="Whitman W."/>
        </authorList>
    </citation>
    <scope>NUCLEOTIDE SEQUENCE [LARGE SCALE GENOMIC DNA]</scope>
    <source>
        <strain evidence="3 4">CECT 8333</strain>
    </source>
</reference>
<dbReference type="SUPFAM" id="SSF50118">
    <property type="entry name" value="Cell growth inhibitor/plasmid maintenance toxic component"/>
    <property type="match status" value="1"/>
</dbReference>
<protein>
    <submittedName>
        <fullName evidence="3">mRNA interferase MazF</fullName>
    </submittedName>
</protein>
<dbReference type="OrthoDB" id="2083262at2"/>
<dbReference type="InterPro" id="IPR011067">
    <property type="entry name" value="Plasmid_toxin/cell-grow_inhib"/>
</dbReference>
<evidence type="ECO:0000313" key="3">
    <source>
        <dbReference type="EMBL" id="RCX12812.1"/>
    </source>
</evidence>
<evidence type="ECO:0000313" key="4">
    <source>
        <dbReference type="Proteomes" id="UP000253090"/>
    </source>
</evidence>
<dbReference type="RefSeq" id="WP_114499180.1">
    <property type="nucleotide sequence ID" value="NZ_QPJW01000023.1"/>
</dbReference>